<dbReference type="RefSeq" id="WP_093025570.1">
    <property type="nucleotide sequence ID" value="NZ_FPBK01000010.1"/>
</dbReference>
<proteinExistence type="predicted"/>
<dbReference type="AlphaFoldDB" id="A0A1I7HN45"/>
<dbReference type="STRING" id="1224947.SAMN05216480_11057"/>
<name>A0A1I7HN45_9FLAO</name>
<sequence>MIALLKKKISKKISEIQKYRKYVRWYNGNEKVILLELSRRTKVRTYLNLIIRLNESFHHPIVVKFSPWKFFILARWFKDFSNLYFVVNISSHKIFKKLSTSSKSDIKVDFNYRNVLNSKNYLDNVLPYIMHPANYLLEQPELLSKSVGIVISGNVNQNIYDTNHMKQWFGIENRWKVYQELIQDKNAVQINGTEYMDATISKKYLDKLVLMKWDSGAIAIEKWRSYLSASKYMWCAPGMTMPLCHNILEAMSVGVVPILNYADWLNPSLEDGKNCLVYETLEEIPDVIERALKISDEVYENMQDEVCSYYHQYYESFNFDTLNSLTILNETQTDIKP</sequence>
<reference evidence="2" key="1">
    <citation type="submission" date="2016-10" db="EMBL/GenBank/DDBJ databases">
        <authorList>
            <person name="Varghese N."/>
            <person name="Submissions S."/>
        </authorList>
    </citation>
    <scope>NUCLEOTIDE SEQUENCE [LARGE SCALE GENOMIC DNA]</scope>
    <source>
        <strain evidence="2">CGMCC 1.12333</strain>
    </source>
</reference>
<dbReference type="Proteomes" id="UP000199138">
    <property type="component" value="Unassembled WGS sequence"/>
</dbReference>
<protein>
    <submittedName>
        <fullName evidence="1">Uncharacterized protein</fullName>
    </submittedName>
</protein>
<gene>
    <name evidence="1" type="ORF">SAMN05216480_11057</name>
</gene>
<dbReference type="OrthoDB" id="643584at2"/>
<evidence type="ECO:0000313" key="1">
    <source>
        <dbReference type="EMBL" id="SFU62083.1"/>
    </source>
</evidence>
<dbReference type="EMBL" id="FPBK01000010">
    <property type="protein sequence ID" value="SFU62083.1"/>
    <property type="molecule type" value="Genomic_DNA"/>
</dbReference>
<organism evidence="1 2">
    <name type="scientific">Pustulibacterium marinum</name>
    <dbReference type="NCBI Taxonomy" id="1224947"/>
    <lineage>
        <taxon>Bacteria</taxon>
        <taxon>Pseudomonadati</taxon>
        <taxon>Bacteroidota</taxon>
        <taxon>Flavobacteriia</taxon>
        <taxon>Flavobacteriales</taxon>
        <taxon>Flavobacteriaceae</taxon>
        <taxon>Pustulibacterium</taxon>
    </lineage>
</organism>
<keyword evidence="2" id="KW-1185">Reference proteome</keyword>
<accession>A0A1I7HN45</accession>
<evidence type="ECO:0000313" key="2">
    <source>
        <dbReference type="Proteomes" id="UP000199138"/>
    </source>
</evidence>